<organism evidence="1">
    <name type="scientific">Alternaria zinniae dsRNA element</name>
    <dbReference type="NCBI Taxonomy" id="543534"/>
    <lineage>
        <taxon>Viruses</taxon>
        <taxon>Riboviria</taxon>
        <taxon>dsRNA viruses</taxon>
    </lineage>
</organism>
<dbReference type="EMBL" id="EU710765">
    <property type="protein sequence ID" value="ACF15976.1"/>
    <property type="molecule type" value="Genomic_RNA"/>
</dbReference>
<reference evidence="1" key="1">
    <citation type="submission" date="2008-05" db="EMBL/GenBank/DDBJ databases">
        <title>Rapid construction of cDNA libraries from low amounts of double-stranded RNA.</title>
        <authorList>
            <person name="Melzer M.J."/>
            <person name="Borth W.B."/>
            <person name="Sether D.M."/>
            <person name="Uchida J.Y."/>
            <person name="Hu J.S."/>
        </authorList>
    </citation>
    <scope>NUCLEOTIDE SEQUENCE</scope>
    <source>
        <strain evidence="1">07-260-8</strain>
    </source>
</reference>
<proteinExistence type="predicted"/>
<protein>
    <submittedName>
        <fullName evidence="1">49 kDa protein</fullName>
    </submittedName>
</protein>
<evidence type="ECO:0000313" key="1">
    <source>
        <dbReference type="EMBL" id="ACF15976.1"/>
    </source>
</evidence>
<accession>B3V7B2</accession>
<sequence length="435" mass="49392">MPTIKIEARQVIDAILKDNEFLIAFLNLCQFFADTPLSRMFFLSHTTHQIAKVPENLKRYAASHAVLYDETATTMFPTFANHVLPADPSSATEATLLAYSTYTVLANIFGQTSFYLPQFNQAAHQVITFPSITLYLLVRAIHITADIDPIVTTPDIDTPELLADWMNDLHMAITGPFSDLVTTAPSLYSQVTYPTGHHVRSLRIPLNGTQPNTHRLILLSVHAIMQPIIGLFRKTEHRILYKCKELCYHAPQVLYERDSVSDIYFRVTLDLTTQFSTTQNPELHNRETPQQRQFSLLLQSLPVEIKAHIFNYHIENMQQPSTTDCRSTQAPANRTSFIRCSYLPLHTPHRATSTTSAEFFLQLRLSYSTNRRNSTAYSAFGEVYPETRIQRVHSPVLPSFQDMHIDAANTIRASISDPQTCSAHDPTLHDLNWTS</sequence>
<gene>
    <name evidence="1" type="primary">p49</name>
</gene>
<name>B3V7B2_9VIRU</name>